<evidence type="ECO:0000313" key="3">
    <source>
        <dbReference type="EMBL" id="HJC44511.1"/>
    </source>
</evidence>
<dbReference type="PROSITE" id="PS51686">
    <property type="entry name" value="SAM_MT_RSMB_NOP"/>
    <property type="match status" value="1"/>
</dbReference>
<sequence>NVHWFLQQYPEFSPGDIRDRICPELRESVVEKGCIQLLPGVHKSDGFFIARLVRNHGGNQEL</sequence>
<comment type="similarity">
    <text evidence="1">Belongs to the class I-like SAM-binding methyltransferase superfamily. RsmB/NOP family.</text>
</comment>
<keyword evidence="1" id="KW-0949">S-adenosyl-L-methionine</keyword>
<dbReference type="GO" id="GO:0008168">
    <property type="term" value="F:methyltransferase activity"/>
    <property type="evidence" value="ECO:0007669"/>
    <property type="project" value="UniProtKB-KW"/>
</dbReference>
<evidence type="ECO:0000313" key="4">
    <source>
        <dbReference type="Proteomes" id="UP000823895"/>
    </source>
</evidence>
<comment type="caution">
    <text evidence="1">Lacks conserved residue(s) required for the propagation of feature annotation.</text>
</comment>
<organism evidence="3 4">
    <name type="scientific">Candidatus Mediterraneibacter gallistercoris</name>
    <dbReference type="NCBI Taxonomy" id="2838671"/>
    <lineage>
        <taxon>Bacteria</taxon>
        <taxon>Bacillati</taxon>
        <taxon>Bacillota</taxon>
        <taxon>Clostridia</taxon>
        <taxon>Lachnospirales</taxon>
        <taxon>Lachnospiraceae</taxon>
        <taxon>Mediterraneibacter</taxon>
    </lineage>
</organism>
<dbReference type="InterPro" id="IPR001678">
    <property type="entry name" value="MeTrfase_RsmB-F_NOP2_dom"/>
</dbReference>
<dbReference type="Gene3D" id="3.40.50.150">
    <property type="entry name" value="Vaccinia Virus protein VP39"/>
    <property type="match status" value="1"/>
</dbReference>
<name>A0A9D2P579_9FIRM</name>
<dbReference type="EMBL" id="DWWI01000267">
    <property type="protein sequence ID" value="HJC44511.1"/>
    <property type="molecule type" value="Genomic_DNA"/>
</dbReference>
<reference evidence="3" key="2">
    <citation type="submission" date="2021-04" db="EMBL/GenBank/DDBJ databases">
        <authorList>
            <person name="Gilroy R."/>
        </authorList>
    </citation>
    <scope>NUCLEOTIDE SEQUENCE</scope>
    <source>
        <strain evidence="3">CHK165-2605</strain>
    </source>
</reference>
<evidence type="ECO:0000256" key="1">
    <source>
        <dbReference type="PROSITE-ProRule" id="PRU01023"/>
    </source>
</evidence>
<comment type="caution">
    <text evidence="3">The sequence shown here is derived from an EMBL/GenBank/DDBJ whole genome shotgun (WGS) entry which is preliminary data.</text>
</comment>
<keyword evidence="1" id="KW-0489">Methyltransferase</keyword>
<dbReference type="AlphaFoldDB" id="A0A9D2P579"/>
<dbReference type="InterPro" id="IPR029063">
    <property type="entry name" value="SAM-dependent_MTases_sf"/>
</dbReference>
<dbReference type="GO" id="GO:0003723">
    <property type="term" value="F:RNA binding"/>
    <property type="evidence" value="ECO:0007669"/>
    <property type="project" value="UniProtKB-UniRule"/>
</dbReference>
<feature type="non-terminal residue" evidence="3">
    <location>
        <position position="1"/>
    </location>
</feature>
<accession>A0A9D2P579</accession>
<keyword evidence="1" id="KW-0694">RNA-binding</keyword>
<feature type="domain" description="SAM-dependent MTase RsmB/NOP-type" evidence="2">
    <location>
        <begin position="1"/>
        <end position="55"/>
    </location>
</feature>
<evidence type="ECO:0000259" key="2">
    <source>
        <dbReference type="PROSITE" id="PS51686"/>
    </source>
</evidence>
<keyword evidence="1" id="KW-0808">Transferase</keyword>
<proteinExistence type="inferred from homology"/>
<gene>
    <name evidence="3" type="ORF">H9756_12700</name>
</gene>
<dbReference type="GO" id="GO:0032259">
    <property type="term" value="P:methylation"/>
    <property type="evidence" value="ECO:0007669"/>
    <property type="project" value="UniProtKB-KW"/>
</dbReference>
<reference evidence="3" key="1">
    <citation type="journal article" date="2021" name="PeerJ">
        <title>Extensive microbial diversity within the chicken gut microbiome revealed by metagenomics and culture.</title>
        <authorList>
            <person name="Gilroy R."/>
            <person name="Ravi A."/>
            <person name="Getino M."/>
            <person name="Pursley I."/>
            <person name="Horton D.L."/>
            <person name="Alikhan N.F."/>
            <person name="Baker D."/>
            <person name="Gharbi K."/>
            <person name="Hall N."/>
            <person name="Watson M."/>
            <person name="Adriaenssens E.M."/>
            <person name="Foster-Nyarko E."/>
            <person name="Jarju S."/>
            <person name="Secka A."/>
            <person name="Antonio M."/>
            <person name="Oren A."/>
            <person name="Chaudhuri R.R."/>
            <person name="La Ragione R."/>
            <person name="Hildebrand F."/>
            <person name="Pallen M.J."/>
        </authorList>
    </citation>
    <scope>NUCLEOTIDE SEQUENCE</scope>
    <source>
        <strain evidence="3">CHK165-2605</strain>
    </source>
</reference>
<dbReference type="Proteomes" id="UP000823895">
    <property type="component" value="Unassembled WGS sequence"/>
</dbReference>
<protein>
    <recommendedName>
        <fullName evidence="2">SAM-dependent MTase RsmB/NOP-type domain-containing protein</fullName>
    </recommendedName>
</protein>